<dbReference type="AlphaFoldDB" id="A0A0S8GI77"/>
<reference evidence="1 2" key="1">
    <citation type="journal article" date="2015" name="Microbiome">
        <title>Genomic resolution of linkages in carbon, nitrogen, and sulfur cycling among widespread estuary sediment bacteria.</title>
        <authorList>
            <person name="Baker B.J."/>
            <person name="Lazar C.S."/>
            <person name="Teske A.P."/>
            <person name="Dick G.J."/>
        </authorList>
    </citation>
    <scope>NUCLEOTIDE SEQUENCE [LARGE SCALE GENOMIC DNA]</scope>
    <source>
        <strain evidence="1">SM23_40</strain>
    </source>
</reference>
<accession>A0A0S8GI77</accession>
<protein>
    <submittedName>
        <fullName evidence="1">Uncharacterized protein</fullName>
    </submittedName>
</protein>
<name>A0A0S8GI77_UNCT6</name>
<organism evidence="1 2">
    <name type="scientific">candidate division TA06 bacterium SM23_40</name>
    <dbReference type="NCBI Taxonomy" id="1703774"/>
    <lineage>
        <taxon>Bacteria</taxon>
        <taxon>Bacteria division TA06</taxon>
    </lineage>
</organism>
<proteinExistence type="predicted"/>
<evidence type="ECO:0000313" key="1">
    <source>
        <dbReference type="EMBL" id="KPK71338.1"/>
    </source>
</evidence>
<evidence type="ECO:0000313" key="2">
    <source>
        <dbReference type="Proteomes" id="UP000051717"/>
    </source>
</evidence>
<gene>
    <name evidence="1" type="ORF">AMJ82_01055</name>
</gene>
<dbReference type="Proteomes" id="UP000051717">
    <property type="component" value="Unassembled WGS sequence"/>
</dbReference>
<sequence>MMQRVSVRLAYMMSLAAGLIFASGWMMQVAARSCQGESWTTYTNANFVEDIVDVDDRLWCATGGGVAR</sequence>
<dbReference type="EMBL" id="LJUI01000004">
    <property type="protein sequence ID" value="KPK71338.1"/>
    <property type="molecule type" value="Genomic_DNA"/>
</dbReference>
<comment type="caution">
    <text evidence="1">The sequence shown here is derived from an EMBL/GenBank/DDBJ whole genome shotgun (WGS) entry which is preliminary data.</text>
</comment>